<feature type="domain" description="HTH cro/C1-type" evidence="1">
    <location>
        <begin position="6"/>
        <end position="59"/>
    </location>
</feature>
<protein>
    <recommendedName>
        <fullName evidence="1">HTH cro/C1-type domain-containing protein</fullName>
    </recommendedName>
</protein>
<dbReference type="PANTHER" id="PTHR34107:SF4">
    <property type="entry name" value="SLL1222 PROTEIN"/>
    <property type="match status" value="1"/>
</dbReference>
<name>A0A2K4ZDA3_9FIRM</name>
<dbReference type="RefSeq" id="WP_103238522.1">
    <property type="nucleotide sequence ID" value="NZ_JANJZD010000005.1"/>
</dbReference>
<reference evidence="2 3" key="1">
    <citation type="submission" date="2018-01" db="EMBL/GenBank/DDBJ databases">
        <authorList>
            <person name="Gaut B.S."/>
            <person name="Morton B.R."/>
            <person name="Clegg M.T."/>
            <person name="Duvall M.R."/>
        </authorList>
    </citation>
    <scope>NUCLEOTIDE SEQUENCE [LARGE SCALE GENOMIC DNA]</scope>
    <source>
        <strain evidence="2">GP69</strain>
    </source>
</reference>
<sequence>MTLEEMKRLKQEKGYTMTQLSQYSGVPLGTLQKIFTGETAHPRYATRQAIEKVLSPGQSPENTTLLTENIHLPVTYCYDRDSQETERDCVREKAFVYNADYEKQQGKYTVEDYYAWPKDQRVELIDGRIYVLEAPGFVHQRIAGKILSRLDAYIEQNGGDCIPLLSPINVQLDCDDRTMVQPDLIILCDKSKVKRWGVMGAPDFVLEILSQTTRRKDCTKKLQKYSDAGVREYWILDPEKKRLLTYDFIHDNLPGIYPLTGTVQLAIFDGRLNIDLDEIAGFIQDWPE</sequence>
<dbReference type="Gene3D" id="1.10.260.40">
    <property type="entry name" value="lambda repressor-like DNA-binding domains"/>
    <property type="match status" value="1"/>
</dbReference>
<evidence type="ECO:0000313" key="3">
    <source>
        <dbReference type="Proteomes" id="UP000236311"/>
    </source>
</evidence>
<gene>
    <name evidence="2" type="ORF">AMURIS_01127</name>
</gene>
<dbReference type="Pfam" id="PF01381">
    <property type="entry name" value="HTH_3"/>
    <property type="match status" value="1"/>
</dbReference>
<dbReference type="GO" id="GO:0003677">
    <property type="term" value="F:DNA binding"/>
    <property type="evidence" value="ECO:0007669"/>
    <property type="project" value="InterPro"/>
</dbReference>
<evidence type="ECO:0000313" key="2">
    <source>
        <dbReference type="EMBL" id="SOY28420.1"/>
    </source>
</evidence>
<dbReference type="PANTHER" id="PTHR34107">
    <property type="entry name" value="SLL0198 PROTEIN-RELATED"/>
    <property type="match status" value="1"/>
</dbReference>
<organism evidence="2 3">
    <name type="scientific">Acetatifactor muris</name>
    <dbReference type="NCBI Taxonomy" id="879566"/>
    <lineage>
        <taxon>Bacteria</taxon>
        <taxon>Bacillati</taxon>
        <taxon>Bacillota</taxon>
        <taxon>Clostridia</taxon>
        <taxon>Lachnospirales</taxon>
        <taxon>Lachnospiraceae</taxon>
        <taxon>Acetatifactor</taxon>
    </lineage>
</organism>
<dbReference type="InterPro" id="IPR001387">
    <property type="entry name" value="Cro/C1-type_HTH"/>
</dbReference>
<accession>A0A2K4ZDA3</accession>
<dbReference type="Gene3D" id="3.90.1570.10">
    <property type="entry name" value="tt1808, chain A"/>
    <property type="match status" value="1"/>
</dbReference>
<dbReference type="SUPFAM" id="SSF47413">
    <property type="entry name" value="lambda repressor-like DNA-binding domains"/>
    <property type="match status" value="1"/>
</dbReference>
<evidence type="ECO:0000259" key="1">
    <source>
        <dbReference type="PROSITE" id="PS50943"/>
    </source>
</evidence>
<dbReference type="InterPro" id="IPR011335">
    <property type="entry name" value="Restrct_endonuc-II-like"/>
</dbReference>
<dbReference type="InterPro" id="IPR008538">
    <property type="entry name" value="Uma2"/>
</dbReference>
<dbReference type="InterPro" id="IPR010982">
    <property type="entry name" value="Lambda_DNA-bd_dom_sf"/>
</dbReference>
<proteinExistence type="predicted"/>
<dbReference type="AlphaFoldDB" id="A0A2K4ZDA3"/>
<dbReference type="Pfam" id="PF05685">
    <property type="entry name" value="Uma2"/>
    <property type="match status" value="1"/>
</dbReference>
<dbReference type="CDD" id="cd06260">
    <property type="entry name" value="DUF820-like"/>
    <property type="match status" value="1"/>
</dbReference>
<dbReference type="SUPFAM" id="SSF52980">
    <property type="entry name" value="Restriction endonuclease-like"/>
    <property type="match status" value="1"/>
</dbReference>
<keyword evidence="3" id="KW-1185">Reference proteome</keyword>
<dbReference type="EMBL" id="OFSM01000005">
    <property type="protein sequence ID" value="SOY28420.1"/>
    <property type="molecule type" value="Genomic_DNA"/>
</dbReference>
<dbReference type="OrthoDB" id="9808428at2"/>
<dbReference type="InterPro" id="IPR012296">
    <property type="entry name" value="Nuclease_put_TT1808"/>
</dbReference>
<dbReference type="Proteomes" id="UP000236311">
    <property type="component" value="Unassembled WGS sequence"/>
</dbReference>
<dbReference type="PROSITE" id="PS50943">
    <property type="entry name" value="HTH_CROC1"/>
    <property type="match status" value="1"/>
</dbReference>